<evidence type="ECO:0000313" key="2">
    <source>
        <dbReference type="EMBL" id="JAD59607.1"/>
    </source>
</evidence>
<dbReference type="EMBL" id="GBRH01238288">
    <property type="protein sequence ID" value="JAD59607.1"/>
    <property type="molecule type" value="Transcribed_RNA"/>
</dbReference>
<reference evidence="2" key="2">
    <citation type="journal article" date="2015" name="Data Brief">
        <title>Shoot transcriptome of the giant reed, Arundo donax.</title>
        <authorList>
            <person name="Barrero R.A."/>
            <person name="Guerrero F.D."/>
            <person name="Moolhuijzen P."/>
            <person name="Goolsby J.A."/>
            <person name="Tidwell J."/>
            <person name="Bellgard S.E."/>
            <person name="Bellgard M.I."/>
        </authorList>
    </citation>
    <scope>NUCLEOTIDE SEQUENCE</scope>
    <source>
        <tissue evidence="2">Shoot tissue taken approximately 20 cm above the soil surface</tissue>
    </source>
</reference>
<protein>
    <submittedName>
        <fullName evidence="2">Uncharacterized protein</fullName>
    </submittedName>
</protein>
<accession>A0A0A9BK43</accession>
<feature type="region of interest" description="Disordered" evidence="1">
    <location>
        <begin position="1"/>
        <end position="24"/>
    </location>
</feature>
<organism evidence="2">
    <name type="scientific">Arundo donax</name>
    <name type="common">Giant reed</name>
    <name type="synonym">Donax arundinaceus</name>
    <dbReference type="NCBI Taxonomy" id="35708"/>
    <lineage>
        <taxon>Eukaryota</taxon>
        <taxon>Viridiplantae</taxon>
        <taxon>Streptophyta</taxon>
        <taxon>Embryophyta</taxon>
        <taxon>Tracheophyta</taxon>
        <taxon>Spermatophyta</taxon>
        <taxon>Magnoliopsida</taxon>
        <taxon>Liliopsida</taxon>
        <taxon>Poales</taxon>
        <taxon>Poaceae</taxon>
        <taxon>PACMAD clade</taxon>
        <taxon>Arundinoideae</taxon>
        <taxon>Arundineae</taxon>
        <taxon>Arundo</taxon>
    </lineage>
</organism>
<reference evidence="2" key="1">
    <citation type="submission" date="2014-09" db="EMBL/GenBank/DDBJ databases">
        <authorList>
            <person name="Magalhaes I.L.F."/>
            <person name="Oliveira U."/>
            <person name="Santos F.R."/>
            <person name="Vidigal T.H.D.A."/>
            <person name="Brescovit A.D."/>
            <person name="Santos A.J."/>
        </authorList>
    </citation>
    <scope>NUCLEOTIDE SEQUENCE</scope>
    <source>
        <tissue evidence="2">Shoot tissue taken approximately 20 cm above the soil surface</tissue>
    </source>
</reference>
<evidence type="ECO:0000256" key="1">
    <source>
        <dbReference type="SAM" id="MobiDB-lite"/>
    </source>
</evidence>
<name>A0A0A9BK43_ARUDO</name>
<dbReference type="AlphaFoldDB" id="A0A0A9BK43"/>
<sequence length="86" mass="9128">MRAKWLSPHARACPDKPPSPVSAASFSGEFELRFDDKAQAPDTADEEEKITVAASPSPWRPVEAEAITRSPPAAKGKVVTGLASVL</sequence>
<proteinExistence type="predicted"/>